<dbReference type="PANTHER" id="PTHR43649">
    <property type="entry name" value="ARABINOSE-BINDING PROTEIN-RELATED"/>
    <property type="match status" value="1"/>
</dbReference>
<evidence type="ECO:0000313" key="2">
    <source>
        <dbReference type="EMBL" id="MBW7458513.1"/>
    </source>
</evidence>
<dbReference type="Pfam" id="PF12010">
    <property type="entry name" value="DUF3502"/>
    <property type="match status" value="1"/>
</dbReference>
<name>A0ABS7CC80_9BACL</name>
<protein>
    <submittedName>
        <fullName evidence="2">Extracellular solute-binding protein</fullName>
    </submittedName>
</protein>
<dbReference type="InterPro" id="IPR050490">
    <property type="entry name" value="Bact_solute-bd_prot1"/>
</dbReference>
<accession>A0ABS7CC80</accession>
<dbReference type="Gene3D" id="3.40.190.10">
    <property type="entry name" value="Periplasmic binding protein-like II"/>
    <property type="match status" value="2"/>
</dbReference>
<dbReference type="SUPFAM" id="SSF53850">
    <property type="entry name" value="Periplasmic binding protein-like II"/>
    <property type="match status" value="1"/>
</dbReference>
<feature type="domain" description="DUF3502" evidence="1">
    <location>
        <begin position="417"/>
        <end position="476"/>
    </location>
</feature>
<evidence type="ECO:0000313" key="3">
    <source>
        <dbReference type="Proteomes" id="UP001519887"/>
    </source>
</evidence>
<dbReference type="EMBL" id="JAHZIK010001224">
    <property type="protein sequence ID" value="MBW7458513.1"/>
    <property type="molecule type" value="Genomic_DNA"/>
</dbReference>
<evidence type="ECO:0000259" key="1">
    <source>
        <dbReference type="Pfam" id="PF12010"/>
    </source>
</evidence>
<organism evidence="2 3">
    <name type="scientific">Paenibacillus sepulcri</name>
    <dbReference type="NCBI Taxonomy" id="359917"/>
    <lineage>
        <taxon>Bacteria</taxon>
        <taxon>Bacillati</taxon>
        <taxon>Bacillota</taxon>
        <taxon>Bacilli</taxon>
        <taxon>Bacillales</taxon>
        <taxon>Paenibacillaceae</taxon>
        <taxon>Paenibacillus</taxon>
    </lineage>
</organism>
<comment type="caution">
    <text evidence="2">The sequence shown here is derived from an EMBL/GenBank/DDBJ whole genome shotgun (WGS) entry which is preliminary data.</text>
</comment>
<dbReference type="PANTHER" id="PTHR43649:SF17">
    <property type="entry name" value="ABC TRANSPORTER SOLUTE BINDING PROTEIN-SUGAR TRANSPORT"/>
    <property type="match status" value="1"/>
</dbReference>
<sequence>SALQTRSNVQLPPAEEEETLKLYFSGDKKSATDEVWSAISDYVRGKGLNVKFNVYFIPVGDYRDKMLVMSAAGDRWDMNFDADWLSYKQMAAKGAYMPLNDLLPKYAPHLYKKYQELGTLSAATVDGSIVGLPWTMKMNQRPYAQWRSDKTKEAGLNPEPHSIQTIEEVDAFLHALKEAYPNEKLTRTLPMPLFQLRDEWVDLGFHGMGFYLNDPLVQIKPLEQQPFFMEAAIMAREWYTAGIINKDIMFDKEDGAAVWRSGHMYFTLQSHEWVLANQGFADSSFTQESSLLYPDRKFVNRTPLANVIAINRNSAHADRVLRFLDMLETDQTLYDLVQYGIEGKTYVRDGHSALYPEGLDTTTSNYMEWGGQWALWKPGFMRENPTYGKDFWTNEAEFANAPNNVDSPVDGLFISEDRIKSELERRDRTIEELDGNIESGMNPNPEEAVKEYIRIQKNNGLDAILKEAQRQIDAYLENKKG</sequence>
<dbReference type="InterPro" id="IPR022627">
    <property type="entry name" value="DUF3502"/>
</dbReference>
<proteinExistence type="predicted"/>
<reference evidence="2 3" key="1">
    <citation type="submission" date="2021-07" db="EMBL/GenBank/DDBJ databases">
        <title>Paenibacillus radiodurans sp. nov., isolated from the southeastern edge of Tengger Desert.</title>
        <authorList>
            <person name="Zhang G."/>
        </authorList>
    </citation>
    <scope>NUCLEOTIDE SEQUENCE [LARGE SCALE GENOMIC DNA]</scope>
    <source>
        <strain evidence="2 3">CCM 7311</strain>
    </source>
</reference>
<feature type="non-terminal residue" evidence="2">
    <location>
        <position position="1"/>
    </location>
</feature>
<gene>
    <name evidence="2" type="ORF">K0U00_31175</name>
</gene>
<keyword evidence="3" id="KW-1185">Reference proteome</keyword>
<dbReference type="Proteomes" id="UP001519887">
    <property type="component" value="Unassembled WGS sequence"/>
</dbReference>